<dbReference type="GO" id="GO:0003677">
    <property type="term" value="F:DNA binding"/>
    <property type="evidence" value="ECO:0007669"/>
    <property type="project" value="UniProtKB-KW"/>
</dbReference>
<name>A0A1S2VNI7_9BACT</name>
<dbReference type="AlphaFoldDB" id="A0A1S2VNI7"/>
<dbReference type="OrthoDB" id="798409at2"/>
<dbReference type="Pfam" id="PF01381">
    <property type="entry name" value="HTH_3"/>
    <property type="match status" value="1"/>
</dbReference>
<dbReference type="Proteomes" id="UP000181790">
    <property type="component" value="Unassembled WGS sequence"/>
</dbReference>
<dbReference type="GO" id="GO:0005829">
    <property type="term" value="C:cytosol"/>
    <property type="evidence" value="ECO:0007669"/>
    <property type="project" value="TreeGrafter"/>
</dbReference>
<gene>
    <name evidence="3" type="ORF">BLX24_05810</name>
</gene>
<evidence type="ECO:0000313" key="3">
    <source>
        <dbReference type="EMBL" id="OIN60341.1"/>
    </source>
</evidence>
<comment type="caution">
    <text evidence="3">The sequence shown here is derived from an EMBL/GenBank/DDBJ whole genome shotgun (WGS) entry which is preliminary data.</text>
</comment>
<dbReference type="RefSeq" id="WP_071502135.1">
    <property type="nucleotide sequence ID" value="NZ_MORL01000002.1"/>
</dbReference>
<feature type="domain" description="HTH cro/C1-type" evidence="2">
    <location>
        <begin position="12"/>
        <end position="66"/>
    </location>
</feature>
<keyword evidence="1" id="KW-0238">DNA-binding</keyword>
<dbReference type="SMART" id="SM00530">
    <property type="entry name" value="HTH_XRE"/>
    <property type="match status" value="1"/>
</dbReference>
<dbReference type="PROSITE" id="PS50943">
    <property type="entry name" value="HTH_CROC1"/>
    <property type="match status" value="1"/>
</dbReference>
<dbReference type="PANTHER" id="PTHR46797">
    <property type="entry name" value="HTH-TYPE TRANSCRIPTIONAL REGULATOR"/>
    <property type="match status" value="1"/>
</dbReference>
<keyword evidence="4" id="KW-1185">Reference proteome</keyword>
<evidence type="ECO:0000256" key="1">
    <source>
        <dbReference type="ARBA" id="ARBA00023125"/>
    </source>
</evidence>
<dbReference type="EMBL" id="MORL01000002">
    <property type="protein sequence ID" value="OIN60341.1"/>
    <property type="molecule type" value="Genomic_DNA"/>
</dbReference>
<protein>
    <recommendedName>
        <fullName evidence="2">HTH cro/C1-type domain-containing protein</fullName>
    </recommendedName>
</protein>
<dbReference type="InterPro" id="IPR050807">
    <property type="entry name" value="TransReg_Diox_bact_type"/>
</dbReference>
<evidence type="ECO:0000313" key="4">
    <source>
        <dbReference type="Proteomes" id="UP000181790"/>
    </source>
</evidence>
<dbReference type="CDD" id="cd00093">
    <property type="entry name" value="HTH_XRE"/>
    <property type="match status" value="1"/>
</dbReference>
<proteinExistence type="predicted"/>
<accession>A0A1S2VNI7</accession>
<organism evidence="3 4">
    <name type="scientific">Arsenicibacter rosenii</name>
    <dbReference type="NCBI Taxonomy" id="1750698"/>
    <lineage>
        <taxon>Bacteria</taxon>
        <taxon>Pseudomonadati</taxon>
        <taxon>Bacteroidota</taxon>
        <taxon>Cytophagia</taxon>
        <taxon>Cytophagales</taxon>
        <taxon>Spirosomataceae</taxon>
        <taxon>Arsenicibacter</taxon>
    </lineage>
</organism>
<dbReference type="InterPro" id="IPR001387">
    <property type="entry name" value="Cro/C1-type_HTH"/>
</dbReference>
<sequence>MLQPQHNIGNKIRKIRELRNFTQTYMAERLGIKQSTYSTIENGELDVTLSRLQEISKLLEVRIEDIISFDEKMVFNISNSQNGVGYINNNVVNQNQKLEEFFREMAVLRERIGFLEGVISKKEGH</sequence>
<evidence type="ECO:0000259" key="2">
    <source>
        <dbReference type="PROSITE" id="PS50943"/>
    </source>
</evidence>
<reference evidence="3 4" key="1">
    <citation type="submission" date="2016-10" db="EMBL/GenBank/DDBJ databases">
        <title>Arsenicibacter rosenii gen. nov., sp. nov., an efficient arsenic-methylating bacterium isolated from an arsenic-contaminated paddy soil.</title>
        <authorList>
            <person name="Huang K."/>
        </authorList>
    </citation>
    <scope>NUCLEOTIDE SEQUENCE [LARGE SCALE GENOMIC DNA]</scope>
    <source>
        <strain evidence="3 4">SM-1</strain>
    </source>
</reference>
<dbReference type="SUPFAM" id="SSF47413">
    <property type="entry name" value="lambda repressor-like DNA-binding domains"/>
    <property type="match status" value="1"/>
</dbReference>
<dbReference type="Gene3D" id="1.10.260.40">
    <property type="entry name" value="lambda repressor-like DNA-binding domains"/>
    <property type="match status" value="1"/>
</dbReference>
<dbReference type="InterPro" id="IPR010982">
    <property type="entry name" value="Lambda_DNA-bd_dom_sf"/>
</dbReference>
<dbReference type="GO" id="GO:0003700">
    <property type="term" value="F:DNA-binding transcription factor activity"/>
    <property type="evidence" value="ECO:0007669"/>
    <property type="project" value="TreeGrafter"/>
</dbReference>
<dbReference type="PANTHER" id="PTHR46797:SF1">
    <property type="entry name" value="METHYLPHOSPHONATE SYNTHASE"/>
    <property type="match status" value="1"/>
</dbReference>